<dbReference type="OMA" id="HEYVWEM"/>
<feature type="compositionally biased region" description="Polar residues" evidence="1">
    <location>
        <begin position="155"/>
        <end position="164"/>
    </location>
</feature>
<dbReference type="RefSeq" id="XP_062880409.1">
    <property type="nucleotide sequence ID" value="XM_063024339.1"/>
</dbReference>
<feature type="region of interest" description="Disordered" evidence="1">
    <location>
        <begin position="155"/>
        <end position="179"/>
    </location>
</feature>
<dbReference type="SMART" id="SM00757">
    <property type="entry name" value="CRA"/>
    <property type="match status" value="1"/>
</dbReference>
<dbReference type="OrthoDB" id="8048523at2759"/>
<dbReference type="Pfam" id="PF10607">
    <property type="entry name" value="CTLH"/>
    <property type="match status" value="1"/>
</dbReference>
<gene>
    <name evidence="3" type="ORF">CNBG_0249</name>
</gene>
<evidence type="ECO:0000259" key="2">
    <source>
        <dbReference type="SMART" id="SM00757"/>
    </source>
</evidence>
<accession>A0A095CYI9</accession>
<dbReference type="STRING" id="294750.A0A095CYI9"/>
<name>A0A095CYI9_CRYD2</name>
<evidence type="ECO:0000313" key="4">
    <source>
        <dbReference type="Proteomes" id="UP000029445"/>
    </source>
</evidence>
<organism evidence="3 4">
    <name type="scientific">Cryptococcus deuterogattii (strain R265)</name>
    <name type="common">Cryptococcus gattii VGII (strain R265)</name>
    <dbReference type="NCBI Taxonomy" id="294750"/>
    <lineage>
        <taxon>Eukaryota</taxon>
        <taxon>Fungi</taxon>
        <taxon>Dikarya</taxon>
        <taxon>Basidiomycota</taxon>
        <taxon>Agaricomycotina</taxon>
        <taxon>Tremellomycetes</taxon>
        <taxon>Tremellales</taxon>
        <taxon>Cryptococcaceae</taxon>
        <taxon>Cryptococcus</taxon>
        <taxon>Cryptococcus gattii species complex</taxon>
    </lineage>
</organism>
<dbReference type="InterPro" id="IPR050618">
    <property type="entry name" value="Ubq-SigPath_Reg"/>
</dbReference>
<feature type="region of interest" description="Disordered" evidence="1">
    <location>
        <begin position="216"/>
        <end position="240"/>
    </location>
</feature>
<evidence type="ECO:0000256" key="1">
    <source>
        <dbReference type="SAM" id="MobiDB-lite"/>
    </source>
</evidence>
<sequence length="380" mass="41603">MHPHHTHLPSLHQVVLDYVITNAYASTAKSLSQIHAPGREVFPSDETAVSSDLKAAANSNANGDQKTNGEADGMDVDVEMDGEGDNANSGENSDKNLDQGLALDEQALNMIERRREILEYILNGSIDIAVDLLNRHFPLVLSCAEPMISNYSTAADGTASNGTVTPKPRLPSSGGPLHSESSINHSIPVLYSSAHPDHIRLNLQIQRFIESFRQMNPYSPSSPSSPTSSPANSQTFNGGSGVTLTHALSAAHGLHSEAKKLPADVRAIYLQEIKDVGALFAYENAEMSPLKGFLEQGRRIKLAEQVNKAILRSEGRAPQSQLEEYAKRLEVYYKVLEGNDIDPTPPWTAKDGLAKEHLASYWKYHELKNFNLHDFASLSW</sequence>
<dbReference type="VEuPathDB" id="FungiDB:CNBG_0249"/>
<dbReference type="Proteomes" id="UP000029445">
    <property type="component" value="Chromosome 4"/>
</dbReference>
<dbReference type="GeneID" id="88176493"/>
<keyword evidence="4" id="KW-1185">Reference proteome</keyword>
<proteinExistence type="predicted"/>
<dbReference type="InterPro" id="IPR013144">
    <property type="entry name" value="CRA_dom"/>
</dbReference>
<feature type="domain" description="CRA" evidence="2">
    <location>
        <begin position="242"/>
        <end position="342"/>
    </location>
</feature>
<reference evidence="3 4" key="2">
    <citation type="journal article" date="2018" name="Proc. Natl. Acad. Sci.">
        <title>RNAi is a critical determinant of centromere evolution in closely related fungi.</title>
        <authorList>
            <person name="Yadav V."/>
            <person name="Sun S."/>
            <person name="Billmyre R.B."/>
            <person name="Thimmappa B.C."/>
            <person name="Shea T."/>
            <person name="Lintner R."/>
            <person name="Bakkeren G."/>
            <person name="Cuomo C.A."/>
            <person name="Heitman J."/>
            <person name="Sanyal K."/>
        </authorList>
    </citation>
    <scope>NUCLEOTIDE SEQUENCE [LARGE SCALE GENOMIC DNA]</scope>
    <source>
        <strain evidence="3 4">R265</strain>
    </source>
</reference>
<protein>
    <recommendedName>
        <fullName evidence="2">CRA domain-containing protein</fullName>
    </recommendedName>
</protein>
<reference evidence="3 4" key="1">
    <citation type="journal article" date="2011" name="MBio">
        <title>Genome variation in Cryptococcus gattii, an emerging pathogen of immunocompetent hosts.</title>
        <authorList>
            <person name="D'Souza C.A."/>
            <person name="Kronstad J.W."/>
            <person name="Taylor G."/>
            <person name="Warren R."/>
            <person name="Yuen M."/>
            <person name="Hu G."/>
            <person name="Jung W.H."/>
            <person name="Sham A."/>
            <person name="Kidd S.E."/>
            <person name="Tangen K."/>
            <person name="Lee N."/>
            <person name="Zeilmaker T."/>
            <person name="Sawkins J."/>
            <person name="McVicker G."/>
            <person name="Shah S."/>
            <person name="Gnerre S."/>
            <person name="Griggs A."/>
            <person name="Zeng Q."/>
            <person name="Bartlett K."/>
            <person name="Li W."/>
            <person name="Wang X."/>
            <person name="Heitman J."/>
            <person name="Stajich J.E."/>
            <person name="Fraser J.A."/>
            <person name="Meyer W."/>
            <person name="Carter D."/>
            <person name="Schein J."/>
            <person name="Krzywinski M."/>
            <person name="Kwon-Chung K.J."/>
            <person name="Varma A."/>
            <person name="Wang J."/>
            <person name="Brunham R."/>
            <person name="Fyfe M."/>
            <person name="Ouellette B.F."/>
            <person name="Siddiqui A."/>
            <person name="Marra M."/>
            <person name="Jones S."/>
            <person name="Holt R."/>
            <person name="Birren B.W."/>
            <person name="Galagan J.E."/>
            <person name="Cuomo C.A."/>
        </authorList>
    </citation>
    <scope>NUCLEOTIDE SEQUENCE [LARGE SCALE GENOMIC DNA]</scope>
    <source>
        <strain evidence="3 4">R265</strain>
    </source>
</reference>
<feature type="compositionally biased region" description="Low complexity" evidence="1">
    <location>
        <begin position="217"/>
        <end position="230"/>
    </location>
</feature>
<feature type="compositionally biased region" description="Polar residues" evidence="1">
    <location>
        <begin position="57"/>
        <end position="68"/>
    </location>
</feature>
<dbReference type="KEGG" id="cdeu:CNBG_0249"/>
<feature type="region of interest" description="Disordered" evidence="1">
    <location>
        <begin position="57"/>
        <end position="98"/>
    </location>
</feature>
<dbReference type="InterPro" id="IPR024964">
    <property type="entry name" value="CTLH/CRA"/>
</dbReference>
<evidence type="ECO:0000313" key="3">
    <source>
        <dbReference type="EMBL" id="KGB74411.1"/>
    </source>
</evidence>
<dbReference type="AlphaFoldDB" id="A0A095CYI9"/>
<feature type="compositionally biased region" description="Acidic residues" evidence="1">
    <location>
        <begin position="72"/>
        <end position="84"/>
    </location>
</feature>
<dbReference type="PANTHER" id="PTHR12864">
    <property type="entry name" value="RAN BINDING PROTEIN 9-RELATED"/>
    <property type="match status" value="1"/>
</dbReference>
<dbReference type="EMBL" id="CP025762">
    <property type="protein sequence ID" value="KGB74411.1"/>
    <property type="molecule type" value="Genomic_DNA"/>
</dbReference>
<dbReference type="HOGENOM" id="CLU_055335_0_0_1"/>